<keyword evidence="5 7" id="KW-0067">ATP-binding</keyword>
<dbReference type="CDD" id="cd00553">
    <property type="entry name" value="NAD_synthase"/>
    <property type="match status" value="1"/>
</dbReference>
<feature type="domain" description="CN hydrolase" evidence="9">
    <location>
        <begin position="13"/>
        <end position="277"/>
    </location>
</feature>
<feature type="binding site" evidence="7">
    <location>
        <position position="128"/>
    </location>
    <ligand>
        <name>L-glutamine</name>
        <dbReference type="ChEBI" id="CHEBI:58359"/>
    </ligand>
</feature>
<dbReference type="SUPFAM" id="SSF56317">
    <property type="entry name" value="Carbon-nitrogen hydrolase"/>
    <property type="match status" value="1"/>
</dbReference>
<feature type="binding site" evidence="7">
    <location>
        <position position="481"/>
    </location>
    <ligand>
        <name>ATP</name>
        <dbReference type="ChEBI" id="CHEBI:30616"/>
    </ligand>
</feature>
<dbReference type="PANTHER" id="PTHR23090:SF9">
    <property type="entry name" value="GLUTAMINE-DEPENDENT NAD(+) SYNTHETASE"/>
    <property type="match status" value="1"/>
</dbReference>
<evidence type="ECO:0000259" key="9">
    <source>
        <dbReference type="PROSITE" id="PS50263"/>
    </source>
</evidence>
<evidence type="ECO:0000256" key="8">
    <source>
        <dbReference type="PIRNR" id="PIRNR006630"/>
    </source>
</evidence>
<dbReference type="EMBL" id="BAABIC010000019">
    <property type="protein sequence ID" value="GAA4703803.1"/>
    <property type="molecule type" value="Genomic_DNA"/>
</dbReference>
<dbReference type="PIRSF" id="PIRSF006630">
    <property type="entry name" value="NADS_GAT"/>
    <property type="match status" value="1"/>
</dbReference>
<dbReference type="SUPFAM" id="SSF52402">
    <property type="entry name" value="Adenine nucleotide alpha hydrolases-like"/>
    <property type="match status" value="1"/>
</dbReference>
<gene>
    <name evidence="7" type="primary">nadE</name>
    <name evidence="10" type="ORF">GCM10023215_49220</name>
</gene>
<dbReference type="RefSeq" id="WP_345383112.1">
    <property type="nucleotide sequence ID" value="NZ_BAABIC010000019.1"/>
</dbReference>
<dbReference type="InterPro" id="IPR003010">
    <property type="entry name" value="C-N_Hydrolase"/>
</dbReference>
<reference evidence="11" key="1">
    <citation type="journal article" date="2019" name="Int. J. Syst. Evol. Microbiol.">
        <title>The Global Catalogue of Microorganisms (GCM) 10K type strain sequencing project: providing services to taxonomists for standard genome sequencing and annotation.</title>
        <authorList>
            <consortium name="The Broad Institute Genomics Platform"/>
            <consortium name="The Broad Institute Genome Sequencing Center for Infectious Disease"/>
            <person name="Wu L."/>
            <person name="Ma J."/>
        </authorList>
    </citation>
    <scope>NUCLEOTIDE SEQUENCE [LARGE SCALE GENOMIC DNA]</scope>
    <source>
        <strain evidence="11">JCM 18055</strain>
    </source>
</reference>
<keyword evidence="4 7" id="KW-0547">Nucleotide-binding</keyword>
<comment type="catalytic activity">
    <reaction evidence="7 8">
        <text>deamido-NAD(+) + L-glutamine + ATP + H2O = L-glutamate + AMP + diphosphate + NAD(+) + H(+)</text>
        <dbReference type="Rhea" id="RHEA:24384"/>
        <dbReference type="ChEBI" id="CHEBI:15377"/>
        <dbReference type="ChEBI" id="CHEBI:15378"/>
        <dbReference type="ChEBI" id="CHEBI:29985"/>
        <dbReference type="ChEBI" id="CHEBI:30616"/>
        <dbReference type="ChEBI" id="CHEBI:33019"/>
        <dbReference type="ChEBI" id="CHEBI:57540"/>
        <dbReference type="ChEBI" id="CHEBI:58359"/>
        <dbReference type="ChEBI" id="CHEBI:58437"/>
        <dbReference type="ChEBI" id="CHEBI:456215"/>
        <dbReference type="EC" id="6.3.5.1"/>
    </reaction>
</comment>
<keyword evidence="3 7" id="KW-0436">Ligase</keyword>
<dbReference type="Gene3D" id="3.60.110.10">
    <property type="entry name" value="Carbon-nitrogen hydrolase"/>
    <property type="match status" value="1"/>
</dbReference>
<accession>A0ABP8XAL8</accession>
<feature type="binding site" evidence="7">
    <location>
        <position position="210"/>
    </location>
    <ligand>
        <name>L-glutamine</name>
        <dbReference type="ChEBI" id="CHEBI:58359"/>
    </ligand>
</feature>
<dbReference type="NCBIfam" id="NF002730">
    <property type="entry name" value="PRK02628.1"/>
    <property type="match status" value="1"/>
</dbReference>
<dbReference type="InterPro" id="IPR041856">
    <property type="entry name" value="NAD+_synth_C"/>
</dbReference>
<organism evidence="10 11">
    <name type="scientific">Pseudonocardia yuanmonensis</name>
    <dbReference type="NCBI Taxonomy" id="1095914"/>
    <lineage>
        <taxon>Bacteria</taxon>
        <taxon>Bacillati</taxon>
        <taxon>Actinomycetota</taxon>
        <taxon>Actinomycetes</taxon>
        <taxon>Pseudonocardiales</taxon>
        <taxon>Pseudonocardiaceae</taxon>
        <taxon>Pseudonocardia</taxon>
    </lineage>
</organism>
<dbReference type="InterPro" id="IPR014729">
    <property type="entry name" value="Rossmann-like_a/b/a_fold"/>
</dbReference>
<feature type="binding site" evidence="7">
    <location>
        <begin position="491"/>
        <end position="494"/>
    </location>
    <ligand>
        <name>deamido-NAD(+)</name>
        <dbReference type="ChEBI" id="CHEBI:58437"/>
        <note>ligand shared between two neighboring subunits</note>
    </ligand>
</feature>
<feature type="binding site" evidence="7">
    <location>
        <begin position="367"/>
        <end position="374"/>
    </location>
    <ligand>
        <name>ATP</name>
        <dbReference type="ChEBI" id="CHEBI:30616"/>
    </ligand>
</feature>
<feature type="active site" description="Nucleophile; for glutaminase activity" evidence="7">
    <location>
        <position position="177"/>
    </location>
</feature>
<feature type="active site" description="For glutaminase activity" evidence="7">
    <location>
        <position position="122"/>
    </location>
</feature>
<evidence type="ECO:0000256" key="3">
    <source>
        <dbReference type="ARBA" id="ARBA00022598"/>
    </source>
</evidence>
<evidence type="ECO:0000256" key="2">
    <source>
        <dbReference type="ARBA" id="ARBA00007145"/>
    </source>
</evidence>
<comment type="function">
    <text evidence="7">Catalyzes the ATP-dependent amidation of deamido-NAD to form NAD. Uses L-glutamine as a nitrogen source.</text>
</comment>
<dbReference type="Pfam" id="PF00795">
    <property type="entry name" value="CN_hydrolase"/>
    <property type="match status" value="1"/>
</dbReference>
<dbReference type="HAMAP" id="MF_02090">
    <property type="entry name" value="NadE_glutamine_dep"/>
    <property type="match status" value="1"/>
</dbReference>
<dbReference type="Gene3D" id="1.10.10.1140">
    <property type="entry name" value="Glutamine-dependent NAD+ synthetase, C-terminal domain"/>
    <property type="match status" value="1"/>
</dbReference>
<comment type="caution">
    <text evidence="10">The sequence shown here is derived from an EMBL/GenBank/DDBJ whole genome shotgun (WGS) entry which is preliminary data.</text>
</comment>
<feature type="active site" description="Proton acceptor; for glutaminase activity" evidence="7">
    <location>
        <position position="53"/>
    </location>
</feature>
<dbReference type="InterPro" id="IPR036526">
    <property type="entry name" value="C-N_Hydrolase_sf"/>
</dbReference>
<sequence length="681" mass="75148">MEDFYSAYRHGFLRTAACTIRTTIADPPANAAAVLETARALDGDGVGLAIFPEMTLSGYSIEDIFLQDTLLDSVAEALDEVVAGSADLLPVLVVGAPLRHRQRVRNCAVVIHRGRVLGVAPKSYLPTYREFYERRQIGPGDDVAGTIRIGGQEVPIGPDLLFEATDVPGFVLHVEICEDMWVPVPPSAEAALAGATVLANLSGSPITVGRAEDRKLLCRSASSRCLAAYLYAAAGEGESSTDLAWDGQTMIYENGVLLAETERFPKGARQAVADVDLDLLRAERIRMGTFDDNRRHHAARTEAFRRIEFRLDPPRGDLGLRREVERFPFVPADETRLEQDCYEAYNIQVSGLEQRMRAIGDPKVVIGVSGGLDSTHALIVAARAMDRAGRPRSDILGFTLPGFATGDRTKGNAYRLAEALGVTFEEIDITETARLMLKNLDHPFSSGEPLYDVTFENVQAGLRTDYLFRAANQRNGIVLGTGDLSELALGWSTYGVGDQMSHYNVNGGVPKTLIQHLIRWVVSSKQFDEEVGEVLTDVLDTEITPELVPSGEDEEVQSSEAKVGPYSLQDFTLFYHLRYGLRPAKIAFLQWHAWHDPAQGPWPPGFPEDERPSYAMADIRHWIEVFAQRYFSFSQFKRSALPNGPKVSAGGSLSPRGDWRAPSDMPARIWLDEIRREVPES</sequence>
<dbReference type="Proteomes" id="UP001500325">
    <property type="component" value="Unassembled WGS sequence"/>
</dbReference>
<keyword evidence="11" id="KW-1185">Reference proteome</keyword>
<dbReference type="CDD" id="cd07570">
    <property type="entry name" value="GAT_Gln-NAD-synth"/>
    <property type="match status" value="1"/>
</dbReference>
<evidence type="ECO:0000313" key="11">
    <source>
        <dbReference type="Proteomes" id="UP001500325"/>
    </source>
</evidence>
<protein>
    <recommendedName>
        <fullName evidence="7 8">Glutamine-dependent NAD(+) synthetase</fullName>
        <ecNumber evidence="7 8">6.3.5.1</ecNumber>
    </recommendedName>
    <alternativeName>
        <fullName evidence="7 8">NAD(+) synthase [glutamine-hydrolyzing]</fullName>
    </alternativeName>
</protein>
<comment type="pathway">
    <text evidence="1 7 8">Cofactor biosynthesis; NAD(+) biosynthesis; NAD(+) from deamido-NAD(+) (L-Gln route): step 1/1.</text>
</comment>
<dbReference type="InterPro" id="IPR014445">
    <property type="entry name" value="Gln-dep_NAD_synthase"/>
</dbReference>
<dbReference type="EC" id="6.3.5.1" evidence="7 8"/>
<name>A0ABP8XAL8_9PSEU</name>
<dbReference type="InterPro" id="IPR022310">
    <property type="entry name" value="NAD/GMP_synthase"/>
</dbReference>
<evidence type="ECO:0000256" key="6">
    <source>
        <dbReference type="ARBA" id="ARBA00023027"/>
    </source>
</evidence>
<dbReference type="PANTHER" id="PTHR23090">
    <property type="entry name" value="NH 3 /GLUTAMINE-DEPENDENT NAD + SYNTHETASE"/>
    <property type="match status" value="1"/>
</dbReference>
<dbReference type="Pfam" id="PF02540">
    <property type="entry name" value="NAD_synthase"/>
    <property type="match status" value="1"/>
</dbReference>
<feature type="binding site" evidence="7">
    <location>
        <position position="637"/>
    </location>
    <ligand>
        <name>deamido-NAD(+)</name>
        <dbReference type="ChEBI" id="CHEBI:58437"/>
        <note>ligand shared between two neighboring subunits</note>
    </ligand>
</feature>
<feature type="binding site" evidence="7">
    <location>
        <position position="486"/>
    </location>
    <ligand>
        <name>deamido-NAD(+)</name>
        <dbReference type="ChEBI" id="CHEBI:58437"/>
        <note>ligand shared between two neighboring subunits</note>
    </ligand>
</feature>
<evidence type="ECO:0000256" key="1">
    <source>
        <dbReference type="ARBA" id="ARBA00005188"/>
    </source>
</evidence>
<evidence type="ECO:0000256" key="5">
    <source>
        <dbReference type="ARBA" id="ARBA00022840"/>
    </source>
</evidence>
<dbReference type="Gene3D" id="3.40.50.620">
    <property type="entry name" value="HUPs"/>
    <property type="match status" value="1"/>
</dbReference>
<keyword evidence="6 7" id="KW-0520">NAD</keyword>
<dbReference type="InterPro" id="IPR003694">
    <property type="entry name" value="NAD_synthase"/>
</dbReference>
<evidence type="ECO:0000256" key="7">
    <source>
        <dbReference type="HAMAP-Rule" id="MF_02090"/>
    </source>
</evidence>
<evidence type="ECO:0000313" key="10">
    <source>
        <dbReference type="EMBL" id="GAA4703803.1"/>
    </source>
</evidence>
<evidence type="ECO:0000256" key="4">
    <source>
        <dbReference type="ARBA" id="ARBA00022741"/>
    </source>
</evidence>
<feature type="binding site" evidence="7">
    <location>
        <position position="204"/>
    </location>
    <ligand>
        <name>L-glutamine</name>
        <dbReference type="ChEBI" id="CHEBI:58359"/>
    </ligand>
</feature>
<comment type="similarity">
    <text evidence="2 7 8">In the C-terminal section; belongs to the NAD synthetase family.</text>
</comment>
<feature type="binding site" evidence="7">
    <location>
        <position position="457"/>
    </location>
    <ligand>
        <name>deamido-NAD(+)</name>
        <dbReference type="ChEBI" id="CHEBI:58437"/>
        <note>ligand shared between two neighboring subunits</note>
    </ligand>
</feature>
<dbReference type="PROSITE" id="PS50263">
    <property type="entry name" value="CN_HYDROLASE"/>
    <property type="match status" value="1"/>
</dbReference>
<proteinExistence type="inferred from homology"/>